<name>A0ACC3BYC5_PYRYE</name>
<evidence type="ECO:0000313" key="2">
    <source>
        <dbReference type="Proteomes" id="UP000798662"/>
    </source>
</evidence>
<dbReference type="Proteomes" id="UP000798662">
    <property type="component" value="Chromosome 1"/>
</dbReference>
<comment type="caution">
    <text evidence="1">The sequence shown here is derived from an EMBL/GenBank/DDBJ whole genome shotgun (WGS) entry which is preliminary data.</text>
</comment>
<reference evidence="1" key="1">
    <citation type="submission" date="2019-11" db="EMBL/GenBank/DDBJ databases">
        <title>Nori genome reveals adaptations in red seaweeds to the harsh intertidal environment.</title>
        <authorList>
            <person name="Wang D."/>
            <person name="Mao Y."/>
        </authorList>
    </citation>
    <scope>NUCLEOTIDE SEQUENCE</scope>
    <source>
        <tissue evidence="1">Gametophyte</tissue>
    </source>
</reference>
<dbReference type="EMBL" id="CM020618">
    <property type="protein sequence ID" value="KAK1862542.1"/>
    <property type="molecule type" value="Genomic_DNA"/>
</dbReference>
<accession>A0ACC3BYC5</accession>
<protein>
    <submittedName>
        <fullName evidence="1">Uncharacterized protein</fullName>
    </submittedName>
</protein>
<organism evidence="1 2">
    <name type="scientific">Pyropia yezoensis</name>
    <name type="common">Susabi-nori</name>
    <name type="synonym">Porphyra yezoensis</name>
    <dbReference type="NCBI Taxonomy" id="2788"/>
    <lineage>
        <taxon>Eukaryota</taxon>
        <taxon>Rhodophyta</taxon>
        <taxon>Bangiophyceae</taxon>
        <taxon>Bangiales</taxon>
        <taxon>Bangiaceae</taxon>
        <taxon>Pyropia</taxon>
    </lineage>
</organism>
<keyword evidence="2" id="KW-1185">Reference proteome</keyword>
<gene>
    <name evidence="1" type="ORF">I4F81_005110</name>
</gene>
<sequence length="138" mass="14189">MTPVLRDVRPRSPSLTALSSPWAPSGPTSSSHGASRSAHPQPRVAKSSPPPSPRRQVPLVPPSSPIPLPPLFTPPPPPLVTQPSLSSLLSPSGTRARWSVGGGMGGMLVCPPTPPPTAAALRAARTAVLAALFTRSPR</sequence>
<evidence type="ECO:0000313" key="1">
    <source>
        <dbReference type="EMBL" id="KAK1862542.1"/>
    </source>
</evidence>
<proteinExistence type="predicted"/>